<protein>
    <recommendedName>
        <fullName evidence="3">Macroglobulin domain-containing protein</fullName>
    </recommendedName>
</protein>
<comment type="caution">
    <text evidence="1">The sequence shown here is derived from an EMBL/GenBank/DDBJ whole genome shotgun (WGS) entry which is preliminary data.</text>
</comment>
<name>A0ABX2JNI1_9SPHN</name>
<dbReference type="EMBL" id="JABULH010000003">
    <property type="protein sequence ID" value="NTS65398.1"/>
    <property type="molecule type" value="Genomic_DNA"/>
</dbReference>
<reference evidence="1 2" key="1">
    <citation type="submission" date="2020-06" db="EMBL/GenBank/DDBJ databases">
        <title>Sphingomonas hominis sp. nov., a member of the Sphingomonas, isolated from the hair of a 22-year-old girl.</title>
        <authorList>
            <person name="Zhang D.-F."/>
            <person name="Cui X.-W."/>
        </authorList>
    </citation>
    <scope>NUCLEOTIDE SEQUENCE [LARGE SCALE GENOMIC DNA]</scope>
    <source>
        <strain evidence="1 2">HHU CXW</strain>
    </source>
</reference>
<organism evidence="1 2">
    <name type="scientific">Sphingomonas hominis</name>
    <dbReference type="NCBI Taxonomy" id="2741495"/>
    <lineage>
        <taxon>Bacteria</taxon>
        <taxon>Pseudomonadati</taxon>
        <taxon>Pseudomonadota</taxon>
        <taxon>Alphaproteobacteria</taxon>
        <taxon>Sphingomonadales</taxon>
        <taxon>Sphingomonadaceae</taxon>
        <taxon>Sphingomonas</taxon>
    </lineage>
</organism>
<gene>
    <name evidence="1" type="ORF">HRV97_09505</name>
</gene>
<dbReference type="Proteomes" id="UP000621447">
    <property type="component" value="Unassembled WGS sequence"/>
</dbReference>
<proteinExistence type="predicted"/>
<evidence type="ECO:0008006" key="3">
    <source>
        <dbReference type="Google" id="ProtNLM"/>
    </source>
</evidence>
<sequence length="769" mass="79964">MTIAALLTAAPAAAQGNAFDLTGPSLRVTVTHAGATLPLSQVPNLSAGDRLRVSAALPVDQGAHYRMVLAFLRGATNPPPETWLTEARTWKPKEATIDVAVPAGAQQAIVFLVPDTGGAFSAIKSAVRQRPGAFVRASQDLNQAMLDRTRLEAFVSRLRQRSAEEVAQLSPVLARSLAVKLDPTCLQPGEDPRAACLTLGQSAAVLADAQTSSIAQTLSGAPANIALQLAATPQAGYGYYSAYIGVFRDLARMLGAFQSAQLQFIPALNVQHGDATDLLLNTVPSFRKPQSVLVTALPTVSPPARPPLEAGTRDALCLARPRLLLPVTGAPLVFSTHYARDMRLRVETQAGAVDLPVTADASRGGFVVTDERPAMTPDAAMTGRLHGSWGFSAFAGPEFRLVSPIAAAWSAGDATLVVGRDTPLTLTGGAADCVAEVRLQRDKPEQGGLERAVPFEVTGDALALKVPLSDVKPGPLVLSIRSYGMAEPQRLSLRGYAEASRIDGFVLHEGDRAGVLSGTRLDQVAALDVGGTTFRPGTLTRDGKVDRLTLDAEPADAGTAPFRAGQSLTGRATLADGRSSVVAVKVAPPRPAATLISRSVEPGTRAVPIRLRGDALVAQDARVTFSLRADAGTSFAAGDVVEVRAGATSVNLPLRLQDAAVALATLDPAALGDAAHGTLDYRVRRGEVAGDWRTLATLVRLPQLRAVTCTGATCTLSGSGLFLLRSVAGVAVPDGFTGASIDVPHAGQAMLALRDDPAASATIDLPAAR</sequence>
<evidence type="ECO:0000313" key="1">
    <source>
        <dbReference type="EMBL" id="NTS65398.1"/>
    </source>
</evidence>
<keyword evidence="2" id="KW-1185">Reference proteome</keyword>
<evidence type="ECO:0000313" key="2">
    <source>
        <dbReference type="Proteomes" id="UP000621447"/>
    </source>
</evidence>
<accession>A0ABX2JNI1</accession>